<gene>
    <name evidence="1" type="ORF">M422DRAFT_276421</name>
</gene>
<keyword evidence="2" id="KW-1185">Reference proteome</keyword>
<dbReference type="HOGENOM" id="CLU_2639698_0_0_1"/>
<evidence type="ECO:0000313" key="2">
    <source>
        <dbReference type="Proteomes" id="UP000054279"/>
    </source>
</evidence>
<sequence length="77" mass="9029">MRVQYMSRREHRACPKLSSPPRKAALVESVWAFYDAPLRLVLVDYHSLYLRWEEALVIPEPTHTSLRRGGPDLLRII</sequence>
<organism evidence="1 2">
    <name type="scientific">Sphaerobolus stellatus (strain SS14)</name>
    <dbReference type="NCBI Taxonomy" id="990650"/>
    <lineage>
        <taxon>Eukaryota</taxon>
        <taxon>Fungi</taxon>
        <taxon>Dikarya</taxon>
        <taxon>Basidiomycota</taxon>
        <taxon>Agaricomycotina</taxon>
        <taxon>Agaricomycetes</taxon>
        <taxon>Phallomycetidae</taxon>
        <taxon>Geastrales</taxon>
        <taxon>Sphaerobolaceae</taxon>
        <taxon>Sphaerobolus</taxon>
    </lineage>
</organism>
<name>A0A0C9TMK7_SPHS4</name>
<accession>A0A0C9TMK7</accession>
<reference evidence="1 2" key="1">
    <citation type="submission" date="2014-06" db="EMBL/GenBank/DDBJ databases">
        <title>Evolutionary Origins and Diversification of the Mycorrhizal Mutualists.</title>
        <authorList>
            <consortium name="DOE Joint Genome Institute"/>
            <consortium name="Mycorrhizal Genomics Consortium"/>
            <person name="Kohler A."/>
            <person name="Kuo A."/>
            <person name="Nagy L.G."/>
            <person name="Floudas D."/>
            <person name="Copeland A."/>
            <person name="Barry K.W."/>
            <person name="Cichocki N."/>
            <person name="Veneault-Fourrey C."/>
            <person name="LaButti K."/>
            <person name="Lindquist E.A."/>
            <person name="Lipzen A."/>
            <person name="Lundell T."/>
            <person name="Morin E."/>
            <person name="Murat C."/>
            <person name="Riley R."/>
            <person name="Ohm R."/>
            <person name="Sun H."/>
            <person name="Tunlid A."/>
            <person name="Henrissat B."/>
            <person name="Grigoriev I.V."/>
            <person name="Hibbett D.S."/>
            <person name="Martin F."/>
        </authorList>
    </citation>
    <scope>NUCLEOTIDE SEQUENCE [LARGE SCALE GENOMIC DNA]</scope>
    <source>
        <strain evidence="1 2">SS14</strain>
    </source>
</reference>
<dbReference type="EMBL" id="KN837815">
    <property type="protein sequence ID" value="KIJ23079.1"/>
    <property type="molecule type" value="Genomic_DNA"/>
</dbReference>
<evidence type="ECO:0000313" key="1">
    <source>
        <dbReference type="EMBL" id="KIJ23079.1"/>
    </source>
</evidence>
<dbReference type="AlphaFoldDB" id="A0A0C9TMK7"/>
<proteinExistence type="predicted"/>
<protein>
    <submittedName>
        <fullName evidence="1">Uncharacterized protein</fullName>
    </submittedName>
</protein>
<dbReference type="Proteomes" id="UP000054279">
    <property type="component" value="Unassembled WGS sequence"/>
</dbReference>